<sequence length="142" mass="16089">MSLPGEDQKRFIAVLSKKMDTGRTLNVLGHLSAGLSHLVDQQGTEYIDYYDADGNCHPSLSHYPFIVLKADNSNKIRKVREEAIKHKIAFTDFTHTMTEGGSIAQQVWTKETPERELEYLGICLFGDTETLKSFTGKFSLYR</sequence>
<dbReference type="RefSeq" id="WP_046221115.1">
    <property type="nucleotide sequence ID" value="NZ_JWYV01000011.1"/>
</dbReference>
<keyword evidence="2" id="KW-1185">Reference proteome</keyword>
<dbReference type="Proteomes" id="UP000033633">
    <property type="component" value="Unassembled WGS sequence"/>
</dbReference>
<dbReference type="Pfam" id="PF09391">
    <property type="entry name" value="DUF2000"/>
    <property type="match status" value="1"/>
</dbReference>
<protein>
    <recommendedName>
        <fullName evidence="3">DUF2000 domain-containing protein</fullName>
    </recommendedName>
</protein>
<evidence type="ECO:0008006" key="3">
    <source>
        <dbReference type="Google" id="ProtNLM"/>
    </source>
</evidence>
<dbReference type="Gene3D" id="3.40.1490.10">
    <property type="entry name" value="Bit1"/>
    <property type="match status" value="1"/>
</dbReference>
<dbReference type="AlphaFoldDB" id="A0A0F5VCX5"/>
<dbReference type="SUPFAM" id="SSF102462">
    <property type="entry name" value="Peptidyl-tRNA hydrolase II"/>
    <property type="match status" value="1"/>
</dbReference>
<dbReference type="OrthoDB" id="21143at2"/>
<accession>A0A0F5VCX5</accession>
<dbReference type="InterPro" id="IPR017021">
    <property type="entry name" value="UCP033763"/>
</dbReference>
<evidence type="ECO:0000313" key="2">
    <source>
        <dbReference type="Proteomes" id="UP000033633"/>
    </source>
</evidence>
<proteinExistence type="predicted"/>
<name>A0A0F5VCX5_9GAMM</name>
<dbReference type="PATRIC" id="fig|265726.11.peg.870"/>
<comment type="caution">
    <text evidence="1">The sequence shown here is derived from an EMBL/GenBank/DDBJ whole genome shotgun (WGS) entry which is preliminary data.</text>
</comment>
<dbReference type="EMBL" id="JWYV01000011">
    <property type="protein sequence ID" value="KKC99339.1"/>
    <property type="molecule type" value="Genomic_DNA"/>
</dbReference>
<organism evidence="1 2">
    <name type="scientific">Photobacterium halotolerans</name>
    <dbReference type="NCBI Taxonomy" id="265726"/>
    <lineage>
        <taxon>Bacteria</taxon>
        <taxon>Pseudomonadati</taxon>
        <taxon>Pseudomonadota</taxon>
        <taxon>Gammaproteobacteria</taxon>
        <taxon>Vibrionales</taxon>
        <taxon>Vibrionaceae</taxon>
        <taxon>Photobacterium</taxon>
    </lineage>
</organism>
<reference evidence="1 2" key="1">
    <citation type="submission" date="2014-12" db="EMBL/GenBank/DDBJ databases">
        <title>Mercury Reductase activity and rhizosphere competence traits in the genome of root associated Photobacterium halotolerans MELD1.</title>
        <authorList>
            <person name="Mathew D.C."/>
            <person name="Huang C.-C."/>
        </authorList>
    </citation>
    <scope>NUCLEOTIDE SEQUENCE [LARGE SCALE GENOMIC DNA]</scope>
    <source>
        <strain evidence="1 2">MELD1</strain>
    </source>
</reference>
<dbReference type="InterPro" id="IPR018988">
    <property type="entry name" value="DUF2000"/>
</dbReference>
<gene>
    <name evidence="1" type="ORF">KY46_13230</name>
</gene>
<evidence type="ECO:0000313" key="1">
    <source>
        <dbReference type="EMBL" id="KKC99339.1"/>
    </source>
</evidence>
<dbReference type="PIRSF" id="PIRSF033736">
    <property type="entry name" value="UCP033763"/>
    <property type="match status" value="1"/>
</dbReference>
<dbReference type="STRING" id="265726.KY46_13230"/>
<dbReference type="InterPro" id="IPR023476">
    <property type="entry name" value="Pep_tRNA_hydro_II_dom_sf"/>
</dbReference>